<comment type="similarity">
    <text evidence="3">Belongs to the bacterial sugar transferase family.</text>
</comment>
<keyword evidence="6 10" id="KW-0812">Transmembrane</keyword>
<evidence type="ECO:0000256" key="2">
    <source>
        <dbReference type="ARBA" id="ARBA00004236"/>
    </source>
</evidence>
<evidence type="ECO:0000256" key="9">
    <source>
        <dbReference type="SAM" id="MobiDB-lite"/>
    </source>
</evidence>
<accession>A0A426UA00</accession>
<dbReference type="InterPro" id="IPR029063">
    <property type="entry name" value="SAM-dependent_MTases_sf"/>
</dbReference>
<dbReference type="Proteomes" id="UP000280307">
    <property type="component" value="Unassembled WGS sequence"/>
</dbReference>
<gene>
    <name evidence="12" type="ORF">EI684_01910</name>
</gene>
<evidence type="ECO:0000256" key="7">
    <source>
        <dbReference type="ARBA" id="ARBA00022989"/>
    </source>
</evidence>
<evidence type="ECO:0000256" key="1">
    <source>
        <dbReference type="ARBA" id="ARBA00004141"/>
    </source>
</evidence>
<feature type="region of interest" description="Disordered" evidence="9">
    <location>
        <begin position="1"/>
        <end position="21"/>
    </location>
</feature>
<feature type="domain" description="Bacterial sugar transferase" evidence="11">
    <location>
        <begin position="300"/>
        <end position="485"/>
    </location>
</feature>
<proteinExistence type="inferred from homology"/>
<comment type="caution">
    <text evidence="12">The sequence shown here is derived from an EMBL/GenBank/DDBJ whole genome shotgun (WGS) entry which is preliminary data.</text>
</comment>
<evidence type="ECO:0000259" key="11">
    <source>
        <dbReference type="Pfam" id="PF02397"/>
    </source>
</evidence>
<feature type="transmembrane region" description="Helical" evidence="10">
    <location>
        <begin position="66"/>
        <end position="84"/>
    </location>
</feature>
<keyword evidence="8 10" id="KW-0472">Membrane</keyword>
<feature type="transmembrane region" description="Helical" evidence="10">
    <location>
        <begin position="129"/>
        <end position="151"/>
    </location>
</feature>
<evidence type="ECO:0000313" key="12">
    <source>
        <dbReference type="EMBL" id="RRR77140.1"/>
    </source>
</evidence>
<dbReference type="PANTHER" id="PTHR30576:SF4">
    <property type="entry name" value="UNDECAPRENYL-PHOSPHATE GALACTOSE PHOSPHOTRANSFERASE"/>
    <property type="match status" value="1"/>
</dbReference>
<feature type="transmembrane region" description="Helical" evidence="10">
    <location>
        <begin position="306"/>
        <end position="328"/>
    </location>
</feature>
<comment type="subcellular location">
    <subcellularLocation>
        <location evidence="2">Cell membrane</location>
    </subcellularLocation>
    <subcellularLocation>
        <location evidence="1">Membrane</location>
        <topology evidence="1">Multi-pass membrane protein</topology>
    </subcellularLocation>
</comment>
<dbReference type="GO" id="GO:0005886">
    <property type="term" value="C:plasma membrane"/>
    <property type="evidence" value="ECO:0007669"/>
    <property type="project" value="UniProtKB-SubCell"/>
</dbReference>
<dbReference type="GO" id="GO:0016780">
    <property type="term" value="F:phosphotransferase activity, for other substituted phosphate groups"/>
    <property type="evidence" value="ECO:0007669"/>
    <property type="project" value="TreeGrafter"/>
</dbReference>
<feature type="compositionally biased region" description="Polar residues" evidence="9">
    <location>
        <begin position="1"/>
        <end position="14"/>
    </location>
</feature>
<name>A0A426UA00_9CHLR</name>
<evidence type="ECO:0000256" key="4">
    <source>
        <dbReference type="ARBA" id="ARBA00022475"/>
    </source>
</evidence>
<evidence type="ECO:0000256" key="5">
    <source>
        <dbReference type="ARBA" id="ARBA00022679"/>
    </source>
</evidence>
<dbReference type="SUPFAM" id="SSF53335">
    <property type="entry name" value="S-adenosyl-L-methionine-dependent methyltransferases"/>
    <property type="match status" value="1"/>
</dbReference>
<dbReference type="Gene3D" id="3.40.50.720">
    <property type="entry name" value="NAD(P)-binding Rossmann-like Domain"/>
    <property type="match status" value="1"/>
</dbReference>
<dbReference type="Pfam" id="PF02397">
    <property type="entry name" value="Bac_transf"/>
    <property type="match status" value="1"/>
</dbReference>
<sequence length="491" mass="55693">MSSQVIKTTTTMQPTARDEERRRDMRKVLSGLALGDMFVLTCGFGIAYLMRFQFEWQFSNEGSARTAFYAALIAILVPTWLLLFRFYGLYDPRNLFGGTQEYERIFNASSLGMLLVIMITFVQPDFLIARGWLIIAWIATLSLTILWRFGARRTVYRMRSRGKLQQNLLILGANAESRIIADQLNNSPISGVNIVGFVDDQLPLDTQIIPGKKVIGAVSDFERIVKDLEVDTVIITDTALVRERMATIYGAMETLKRLNVLLAPGLFEILTIGVHVRELGGVPLLNLGKTRISGARAFIKAVVDRVGAFGGLLCLSPLLLVIAIWIRFDSPGPIIHRRRVMGVDNKTFDAYKFRSMRVEGDALLTPEQQRELKQHGKLKDDPRTTKLGRFIRRTSIDELPQLVNVLLGQMSIVGPRMITVDEVHFFGRWRHNLFTVRPGLTGLWQISGRSNLGYEDRVRLDMHYIRNYSLWLDLHIILRTIQVVISGHGAF</sequence>
<organism evidence="12 13">
    <name type="scientific">Candidatus Viridilinea halotolerans</name>
    <dbReference type="NCBI Taxonomy" id="2491704"/>
    <lineage>
        <taxon>Bacteria</taxon>
        <taxon>Bacillati</taxon>
        <taxon>Chloroflexota</taxon>
        <taxon>Chloroflexia</taxon>
        <taxon>Chloroflexales</taxon>
        <taxon>Chloroflexineae</taxon>
        <taxon>Oscillochloridaceae</taxon>
        <taxon>Candidatus Viridilinea</taxon>
    </lineage>
</organism>
<evidence type="ECO:0000256" key="8">
    <source>
        <dbReference type="ARBA" id="ARBA00023136"/>
    </source>
</evidence>
<dbReference type="NCBIfam" id="TIGR03025">
    <property type="entry name" value="EPS_sugtrans"/>
    <property type="match status" value="1"/>
</dbReference>
<dbReference type="EMBL" id="RSAS01000076">
    <property type="protein sequence ID" value="RRR77140.1"/>
    <property type="molecule type" value="Genomic_DNA"/>
</dbReference>
<dbReference type="Pfam" id="PF13727">
    <property type="entry name" value="CoA_binding_3"/>
    <property type="match status" value="1"/>
</dbReference>
<feature type="transmembrane region" description="Helical" evidence="10">
    <location>
        <begin position="31"/>
        <end position="54"/>
    </location>
</feature>
<dbReference type="PANTHER" id="PTHR30576">
    <property type="entry name" value="COLANIC BIOSYNTHESIS UDP-GLUCOSE LIPID CARRIER TRANSFERASE"/>
    <property type="match status" value="1"/>
</dbReference>
<evidence type="ECO:0000256" key="10">
    <source>
        <dbReference type="SAM" id="Phobius"/>
    </source>
</evidence>
<reference evidence="12 13" key="1">
    <citation type="submission" date="2018-12" db="EMBL/GenBank/DDBJ databases">
        <title>Genome Sequence of Candidatus Viridilinea halotolerans isolated from saline sulfide-rich spring.</title>
        <authorList>
            <person name="Grouzdev D.S."/>
            <person name="Burganskaya E.I."/>
            <person name="Krutkina M.S."/>
            <person name="Sukhacheva M.V."/>
            <person name="Gorlenko V.M."/>
        </authorList>
    </citation>
    <scope>NUCLEOTIDE SEQUENCE [LARGE SCALE GENOMIC DNA]</scope>
    <source>
        <strain evidence="12">Chok-6</strain>
    </source>
</reference>
<keyword evidence="4" id="KW-1003">Cell membrane</keyword>
<evidence type="ECO:0000256" key="3">
    <source>
        <dbReference type="ARBA" id="ARBA00006464"/>
    </source>
</evidence>
<keyword evidence="7 10" id="KW-1133">Transmembrane helix</keyword>
<dbReference type="InterPro" id="IPR003362">
    <property type="entry name" value="Bact_transf"/>
</dbReference>
<evidence type="ECO:0000256" key="6">
    <source>
        <dbReference type="ARBA" id="ARBA00022692"/>
    </source>
</evidence>
<evidence type="ECO:0000313" key="13">
    <source>
        <dbReference type="Proteomes" id="UP000280307"/>
    </source>
</evidence>
<dbReference type="AlphaFoldDB" id="A0A426UA00"/>
<feature type="transmembrane region" description="Helical" evidence="10">
    <location>
        <begin position="105"/>
        <end position="123"/>
    </location>
</feature>
<protein>
    <submittedName>
        <fullName evidence="12">Sugar transferase</fullName>
    </submittedName>
</protein>
<keyword evidence="5 12" id="KW-0808">Transferase</keyword>
<dbReference type="InterPro" id="IPR017475">
    <property type="entry name" value="EPS_sugar_tfrase"/>
</dbReference>